<gene>
    <name evidence="5" type="ORF">ACH46_04790</name>
</gene>
<dbReference type="PATRIC" id="fig|1136941.3.peg.972"/>
<name>A0A0N9NAC1_9ACTN</name>
<evidence type="ECO:0000256" key="1">
    <source>
        <dbReference type="ARBA" id="ARBA00023015"/>
    </source>
</evidence>
<keyword evidence="1" id="KW-0805">Transcription regulation</keyword>
<dbReference type="Pfam" id="PF12833">
    <property type="entry name" value="HTH_18"/>
    <property type="match status" value="1"/>
</dbReference>
<dbReference type="Proteomes" id="UP000063789">
    <property type="component" value="Chromosome"/>
</dbReference>
<evidence type="ECO:0000313" key="5">
    <source>
        <dbReference type="EMBL" id="ALG83952.1"/>
    </source>
</evidence>
<keyword evidence="6" id="KW-1185">Reference proteome</keyword>
<dbReference type="EMBL" id="CP011853">
    <property type="protein sequence ID" value="ALG83952.1"/>
    <property type="molecule type" value="Genomic_DNA"/>
</dbReference>
<dbReference type="SMART" id="SM00342">
    <property type="entry name" value="HTH_ARAC"/>
    <property type="match status" value="1"/>
</dbReference>
<dbReference type="InterPro" id="IPR046532">
    <property type="entry name" value="DUF6597"/>
</dbReference>
<evidence type="ECO:0000313" key="6">
    <source>
        <dbReference type="Proteomes" id="UP000063789"/>
    </source>
</evidence>
<dbReference type="PANTHER" id="PTHR46796">
    <property type="entry name" value="HTH-TYPE TRANSCRIPTIONAL ACTIVATOR RHAS-RELATED"/>
    <property type="match status" value="1"/>
</dbReference>
<dbReference type="InterPro" id="IPR050204">
    <property type="entry name" value="AraC_XylS_family_regulators"/>
</dbReference>
<dbReference type="PROSITE" id="PS01124">
    <property type="entry name" value="HTH_ARAC_FAMILY_2"/>
    <property type="match status" value="1"/>
</dbReference>
<accession>A0A0N9NAC1</accession>
<dbReference type="STRING" id="1136941.ACH46_04790"/>
<dbReference type="SUPFAM" id="SSF46689">
    <property type="entry name" value="Homeodomain-like"/>
    <property type="match status" value="1"/>
</dbReference>
<dbReference type="Pfam" id="PF20240">
    <property type="entry name" value="DUF6597"/>
    <property type="match status" value="1"/>
</dbReference>
<proteinExistence type="predicted"/>
<sequence length="273" mass="29324">MLTVVDLDRYPTPPELDGLIDWFWSVRWDLPTGERYRQPLIATPAVNVSVGASPPPGDDPPLGPYPVAAVLDGVTTDVTVRTLSGSGWNFAAKTTTGGFGAWVDDVAALNDACLPISQVLALDEGSLAVRVADLPFGADRAEPIVRELLRLLELRPAARVERAREVAAIAAAVEHDRTIRTVDQLARLAGITARTLQRMFTACAGVSPTWVIRRFRLIEAAEHVRDGVAPDWAALAVDLGYADQSHLTRDFTATIGMSPGAYAAGNRDQHPTG</sequence>
<feature type="domain" description="HTH araC/xylS-type" evidence="4">
    <location>
        <begin position="163"/>
        <end position="265"/>
    </location>
</feature>
<dbReference type="GO" id="GO:0003700">
    <property type="term" value="F:DNA-binding transcription factor activity"/>
    <property type="evidence" value="ECO:0007669"/>
    <property type="project" value="InterPro"/>
</dbReference>
<evidence type="ECO:0000259" key="4">
    <source>
        <dbReference type="PROSITE" id="PS01124"/>
    </source>
</evidence>
<keyword evidence="3" id="KW-0804">Transcription</keyword>
<protein>
    <recommendedName>
        <fullName evidence="4">HTH araC/xylS-type domain-containing protein</fullName>
    </recommendedName>
</protein>
<evidence type="ECO:0000256" key="2">
    <source>
        <dbReference type="ARBA" id="ARBA00023125"/>
    </source>
</evidence>
<dbReference type="GO" id="GO:0043565">
    <property type="term" value="F:sequence-specific DNA binding"/>
    <property type="evidence" value="ECO:0007669"/>
    <property type="project" value="InterPro"/>
</dbReference>
<dbReference type="InterPro" id="IPR009057">
    <property type="entry name" value="Homeodomain-like_sf"/>
</dbReference>
<dbReference type="AlphaFoldDB" id="A0A0N9NAC1"/>
<dbReference type="InterPro" id="IPR018060">
    <property type="entry name" value="HTH_AraC"/>
</dbReference>
<dbReference type="KEGG" id="goq:ACH46_04790"/>
<reference evidence="5 6" key="2">
    <citation type="journal article" date="2017" name="Int. J. Syst. Evol. Microbiol.">
        <title>Gordonia phthalatica sp. nov., a di-n-butyl phthalate-degrading bacterium isolated from activated sludge.</title>
        <authorList>
            <person name="Jin D."/>
            <person name="Kong X."/>
            <person name="Jia M."/>
            <person name="Yu X."/>
            <person name="Wang X."/>
            <person name="Zhuang X."/>
            <person name="Deng Y."/>
            <person name="Bai Z."/>
        </authorList>
    </citation>
    <scope>NUCLEOTIDE SEQUENCE [LARGE SCALE GENOMIC DNA]</scope>
    <source>
        <strain evidence="5 6">QH-11</strain>
    </source>
</reference>
<organism evidence="5 6">
    <name type="scientific">Gordonia phthalatica</name>
    <dbReference type="NCBI Taxonomy" id="1136941"/>
    <lineage>
        <taxon>Bacteria</taxon>
        <taxon>Bacillati</taxon>
        <taxon>Actinomycetota</taxon>
        <taxon>Actinomycetes</taxon>
        <taxon>Mycobacteriales</taxon>
        <taxon>Gordoniaceae</taxon>
        <taxon>Gordonia</taxon>
    </lineage>
</organism>
<evidence type="ECO:0000256" key="3">
    <source>
        <dbReference type="ARBA" id="ARBA00023163"/>
    </source>
</evidence>
<reference evidence="6" key="1">
    <citation type="submission" date="2015-06" db="EMBL/GenBank/DDBJ databases">
        <title>Complete genome sequence and metabolic analysis of phthalate degradation pathway in Gordonia sp. QH-11.</title>
        <authorList>
            <person name="Jin D."/>
            <person name="Kong X."/>
            <person name="Bai Z."/>
        </authorList>
    </citation>
    <scope>NUCLEOTIDE SEQUENCE [LARGE SCALE GENOMIC DNA]</scope>
    <source>
        <strain evidence="6">QH-11</strain>
    </source>
</reference>
<dbReference type="PANTHER" id="PTHR46796:SF15">
    <property type="entry name" value="BLL1074 PROTEIN"/>
    <property type="match status" value="1"/>
</dbReference>
<dbReference type="Gene3D" id="1.10.10.60">
    <property type="entry name" value="Homeodomain-like"/>
    <property type="match status" value="1"/>
</dbReference>
<keyword evidence="2" id="KW-0238">DNA-binding</keyword>